<sequence>MLDMLGNLGLLKELIVEDCPKIRSLVTRADANVSGGHFCRSLRKIALLDLPQLVTISGPLCLGEEVDSLFVYNCPMLKSLDTAETSPKYCKIVGEKEWGDSLRWHDSEWSRLTQPAFEELRTDEHFMDQLIMVASWKALVTRDWEKANGDLKPRNYCRWPTAEYISADIILPAVTGSSILWFQGKFRSVGLGWFLTSVTWLYGITAASNSWNGGTWSLALQQFSSFSIDG</sequence>
<comment type="caution">
    <text evidence="1">The sequence shown here is derived from an EMBL/GenBank/DDBJ whole genome shotgun (WGS) entry which is preliminary data.</text>
</comment>
<accession>A0A834G6Q0</accession>
<keyword evidence="2" id="KW-1185">Reference proteome</keyword>
<evidence type="ECO:0000313" key="2">
    <source>
        <dbReference type="Proteomes" id="UP000626092"/>
    </source>
</evidence>
<proteinExistence type="predicted"/>
<protein>
    <submittedName>
        <fullName evidence="1">Uncharacterized protein</fullName>
    </submittedName>
</protein>
<evidence type="ECO:0000313" key="1">
    <source>
        <dbReference type="EMBL" id="KAF7126897.1"/>
    </source>
</evidence>
<gene>
    <name evidence="1" type="ORF">RHSIM_Rhsim11G0120600</name>
</gene>
<dbReference type="OrthoDB" id="1938824at2759"/>
<dbReference type="Proteomes" id="UP000626092">
    <property type="component" value="Unassembled WGS sequence"/>
</dbReference>
<dbReference type="AlphaFoldDB" id="A0A834G6Q0"/>
<dbReference type="EMBL" id="WJXA01000011">
    <property type="protein sequence ID" value="KAF7126897.1"/>
    <property type="molecule type" value="Genomic_DNA"/>
</dbReference>
<organism evidence="1 2">
    <name type="scientific">Rhododendron simsii</name>
    <name type="common">Sims's rhododendron</name>
    <dbReference type="NCBI Taxonomy" id="118357"/>
    <lineage>
        <taxon>Eukaryota</taxon>
        <taxon>Viridiplantae</taxon>
        <taxon>Streptophyta</taxon>
        <taxon>Embryophyta</taxon>
        <taxon>Tracheophyta</taxon>
        <taxon>Spermatophyta</taxon>
        <taxon>Magnoliopsida</taxon>
        <taxon>eudicotyledons</taxon>
        <taxon>Gunneridae</taxon>
        <taxon>Pentapetalae</taxon>
        <taxon>asterids</taxon>
        <taxon>Ericales</taxon>
        <taxon>Ericaceae</taxon>
        <taxon>Ericoideae</taxon>
        <taxon>Rhodoreae</taxon>
        <taxon>Rhododendron</taxon>
    </lineage>
</organism>
<reference evidence="1" key="1">
    <citation type="submission" date="2019-11" db="EMBL/GenBank/DDBJ databases">
        <authorList>
            <person name="Liu Y."/>
            <person name="Hou J."/>
            <person name="Li T.-Q."/>
            <person name="Guan C.-H."/>
            <person name="Wu X."/>
            <person name="Wu H.-Z."/>
            <person name="Ling F."/>
            <person name="Zhang R."/>
            <person name="Shi X.-G."/>
            <person name="Ren J.-P."/>
            <person name="Chen E.-F."/>
            <person name="Sun J.-M."/>
        </authorList>
    </citation>
    <scope>NUCLEOTIDE SEQUENCE</scope>
    <source>
        <strain evidence="1">Adult_tree_wgs_1</strain>
        <tissue evidence="1">Leaves</tissue>
    </source>
</reference>
<name>A0A834G6Q0_RHOSS</name>